<evidence type="ECO:0000313" key="9">
    <source>
        <dbReference type="Proteomes" id="UP000289323"/>
    </source>
</evidence>
<dbReference type="InterPro" id="IPR011701">
    <property type="entry name" value="MFS"/>
</dbReference>
<feature type="transmembrane region" description="Helical" evidence="6">
    <location>
        <begin position="418"/>
        <end position="439"/>
    </location>
</feature>
<evidence type="ECO:0000256" key="5">
    <source>
        <dbReference type="SAM" id="MobiDB-lite"/>
    </source>
</evidence>
<evidence type="ECO:0000259" key="7">
    <source>
        <dbReference type="PROSITE" id="PS50850"/>
    </source>
</evidence>
<evidence type="ECO:0000313" key="8">
    <source>
        <dbReference type="EMBL" id="SPQ23420.1"/>
    </source>
</evidence>
<feature type="transmembrane region" description="Helical" evidence="6">
    <location>
        <begin position="196"/>
        <end position="215"/>
    </location>
</feature>
<dbReference type="AlphaFoldDB" id="A0A3S4C7M6"/>
<dbReference type="GO" id="GO:0022857">
    <property type="term" value="F:transmembrane transporter activity"/>
    <property type="evidence" value="ECO:0007669"/>
    <property type="project" value="InterPro"/>
</dbReference>
<feature type="region of interest" description="Disordered" evidence="5">
    <location>
        <begin position="40"/>
        <end position="62"/>
    </location>
</feature>
<evidence type="ECO:0000256" key="4">
    <source>
        <dbReference type="ARBA" id="ARBA00023136"/>
    </source>
</evidence>
<evidence type="ECO:0000256" key="6">
    <source>
        <dbReference type="SAM" id="Phobius"/>
    </source>
</evidence>
<feature type="transmembrane region" description="Helical" evidence="6">
    <location>
        <begin position="222"/>
        <end position="247"/>
    </location>
</feature>
<keyword evidence="4 6" id="KW-0472">Membrane</keyword>
<dbReference type="InterPro" id="IPR036259">
    <property type="entry name" value="MFS_trans_sf"/>
</dbReference>
<organism evidence="8 9">
    <name type="scientific">Thermothielavioides terrestris</name>
    <dbReference type="NCBI Taxonomy" id="2587410"/>
    <lineage>
        <taxon>Eukaryota</taxon>
        <taxon>Fungi</taxon>
        <taxon>Dikarya</taxon>
        <taxon>Ascomycota</taxon>
        <taxon>Pezizomycotina</taxon>
        <taxon>Sordariomycetes</taxon>
        <taxon>Sordariomycetidae</taxon>
        <taxon>Sordariales</taxon>
        <taxon>Chaetomiaceae</taxon>
        <taxon>Thermothielavioides</taxon>
    </lineage>
</organism>
<evidence type="ECO:0000256" key="3">
    <source>
        <dbReference type="ARBA" id="ARBA00022989"/>
    </source>
</evidence>
<name>A0A3S4C7M6_9PEZI</name>
<feature type="domain" description="Major facilitator superfamily (MFS) profile" evidence="7">
    <location>
        <begin position="97"/>
        <end position="540"/>
    </location>
</feature>
<dbReference type="PANTHER" id="PTHR23502">
    <property type="entry name" value="MAJOR FACILITATOR SUPERFAMILY"/>
    <property type="match status" value="1"/>
</dbReference>
<feature type="region of interest" description="Disordered" evidence="5">
    <location>
        <begin position="1"/>
        <end position="24"/>
    </location>
</feature>
<dbReference type="Proteomes" id="UP000289323">
    <property type="component" value="Unassembled WGS sequence"/>
</dbReference>
<dbReference type="PANTHER" id="PTHR23502:SF159">
    <property type="entry name" value="TRANSPORTER, PUTATIVE (AFU_ORTHOLOGUE AFUA_4G14230)-RELATED"/>
    <property type="match status" value="1"/>
</dbReference>
<dbReference type="Gene3D" id="1.20.1250.20">
    <property type="entry name" value="MFS general substrate transporter like domains"/>
    <property type="match status" value="1"/>
</dbReference>
<dbReference type="SUPFAM" id="SSF103473">
    <property type="entry name" value="MFS general substrate transporter"/>
    <property type="match status" value="1"/>
</dbReference>
<dbReference type="Pfam" id="PF07690">
    <property type="entry name" value="MFS_1"/>
    <property type="match status" value="1"/>
</dbReference>
<keyword evidence="3 6" id="KW-1133">Transmembrane helix</keyword>
<protein>
    <submittedName>
        <fullName evidence="8">Fbf80e68-6fd8-438f-b05b-7be1984d05b5</fullName>
    </submittedName>
</protein>
<reference evidence="8 9" key="1">
    <citation type="submission" date="2018-04" db="EMBL/GenBank/DDBJ databases">
        <authorList>
            <person name="Huttner S."/>
            <person name="Dainat J."/>
        </authorList>
    </citation>
    <scope>NUCLEOTIDE SEQUENCE [LARGE SCALE GENOMIC DNA]</scope>
</reference>
<feature type="transmembrane region" description="Helical" evidence="6">
    <location>
        <begin position="478"/>
        <end position="499"/>
    </location>
</feature>
<accession>A0A3S4C7M6</accession>
<feature type="transmembrane region" description="Helical" evidence="6">
    <location>
        <begin position="163"/>
        <end position="184"/>
    </location>
</feature>
<proteinExistence type="predicted"/>
<dbReference type="InterPro" id="IPR020846">
    <property type="entry name" value="MFS_dom"/>
</dbReference>
<feature type="transmembrane region" description="Helical" evidence="6">
    <location>
        <begin position="253"/>
        <end position="271"/>
    </location>
</feature>
<feature type="transmembrane region" description="Helical" evidence="6">
    <location>
        <begin position="445"/>
        <end position="471"/>
    </location>
</feature>
<evidence type="ECO:0000256" key="1">
    <source>
        <dbReference type="ARBA" id="ARBA00004141"/>
    </source>
</evidence>
<dbReference type="EMBL" id="OUUZ01000010">
    <property type="protein sequence ID" value="SPQ23420.1"/>
    <property type="molecule type" value="Genomic_DNA"/>
</dbReference>
<dbReference type="GO" id="GO:0005886">
    <property type="term" value="C:plasma membrane"/>
    <property type="evidence" value="ECO:0007669"/>
    <property type="project" value="TreeGrafter"/>
</dbReference>
<evidence type="ECO:0000256" key="2">
    <source>
        <dbReference type="ARBA" id="ARBA00022692"/>
    </source>
</evidence>
<sequence>MADSDSSDVTATHERFSNEEKNLAGHTVDVVRTLRDADAETAAADFHRPHDTPPSLEPSKPADINCQGNSNAATLIPRPSASPDDPLNWSWMKKHAVLLALIPGCLLTDWTLTWGTTVFEMQAPEWGMTVEAVAQSVSPGIFMQGPGGLLAVPLSERYGRLPVLFYTQLLTLAATLGATFAPTYPVFTLFRALQGLFGAAPQVIGLSVVHDLFFFHERARKVNLWAASFLVGPYLGPLLSSLLVLRLGWREDFAVLVGLYALSVLVVVSLGDETLFVRGAGAGGGGDGSDKGEARGGLRKRVERLLGIEGSRRAAAGRPGLWEVFRHQCALLARPYVLLPTALFVMPITMWTIGVVSTISQFVLPPVAAGGYGFSLVGLAMLYWAPIVGTLVAEAWGHWFNDFLEKRHMARYGFECRLTAAYPAVVIGAAGLVLFGQTLEHQLTWAGLAVGWAMLCFCTLANMTAVSAYLLDCLPRHAALTGAWLNFGRVVGGFSVAYFQMPWVHRNGPALAFGCQAVVIVGASLVIVVTQAWGRRWRAKFPAPGGGEVLE</sequence>
<feature type="transmembrane region" description="Helical" evidence="6">
    <location>
        <begin position="372"/>
        <end position="397"/>
    </location>
</feature>
<feature type="transmembrane region" description="Helical" evidence="6">
    <location>
        <begin position="511"/>
        <end position="533"/>
    </location>
</feature>
<feature type="transmembrane region" description="Helical" evidence="6">
    <location>
        <begin position="336"/>
        <end position="360"/>
    </location>
</feature>
<dbReference type="PROSITE" id="PS50850">
    <property type="entry name" value="MFS"/>
    <property type="match status" value="1"/>
</dbReference>
<keyword evidence="2 6" id="KW-0812">Transmembrane</keyword>
<comment type="subcellular location">
    <subcellularLocation>
        <location evidence="1">Membrane</location>
        <topology evidence="1">Multi-pass membrane protein</topology>
    </subcellularLocation>
</comment>
<gene>
    <name evidence="8" type="ORF">TT172_LOCUS5839</name>
</gene>
<feature type="compositionally biased region" description="Basic and acidic residues" evidence="5">
    <location>
        <begin position="11"/>
        <end position="23"/>
    </location>
</feature>